<feature type="region of interest" description="Disordered" evidence="1">
    <location>
        <begin position="47"/>
        <end position="66"/>
    </location>
</feature>
<sequence>MPPGGSRVAGFPSVLMGHEPRLPASFLRCLDAYPRCFRRGSKTTGRWGMPAGYPRDGRPHSPPHLPGSCSAAAAAAALLSSLASQALFWLSVHPLTASLEGLDLTPPFFRSLRFPPPQEAALGPCDFEPALLPVSLRPGAHCTPWAARTRREHLRLVIGLVLPSHDPPAETKDGTTPHRTSPSPTLLPRPPTATENAASRDEGVERKADPIVLLDRERQGQIPSTVRAMVGAGHSTALLPVIAGLDESKNLHGLPQFDLRLERPAVELEVIHHTFLPLRDFETGVASPVGARGEVGVAVPQLEWHFATDSAKDFKRPPPSHFYHSRVEKPSWHSHGGKPGTGKQDGDEPLPFLLGSSGLAGPGASELIRSCPGQL</sequence>
<reference evidence="3" key="1">
    <citation type="journal article" date="2018" name="Nat. Microbiol.">
        <title>Leveraging single-cell genomics to expand the fungal tree of life.</title>
        <authorList>
            <person name="Ahrendt S.R."/>
            <person name="Quandt C.A."/>
            <person name="Ciobanu D."/>
            <person name="Clum A."/>
            <person name="Salamov A."/>
            <person name="Andreopoulos B."/>
            <person name="Cheng J.F."/>
            <person name="Woyke T."/>
            <person name="Pelin A."/>
            <person name="Henrissat B."/>
            <person name="Reynolds N.K."/>
            <person name="Benny G.L."/>
            <person name="Smith M.E."/>
            <person name="James T.Y."/>
            <person name="Grigoriev I.V."/>
        </authorList>
    </citation>
    <scope>NUCLEOTIDE SEQUENCE [LARGE SCALE GENOMIC DNA]</scope>
</reference>
<feature type="compositionally biased region" description="Low complexity" evidence="1">
    <location>
        <begin position="349"/>
        <end position="365"/>
    </location>
</feature>
<feature type="region of interest" description="Disordered" evidence="1">
    <location>
        <begin position="164"/>
        <end position="211"/>
    </location>
</feature>
<feature type="compositionally biased region" description="Basic and acidic residues" evidence="1">
    <location>
        <begin position="198"/>
        <end position="211"/>
    </location>
</feature>
<dbReference type="EMBL" id="KZ995666">
    <property type="protein sequence ID" value="RKO90218.1"/>
    <property type="molecule type" value="Genomic_DNA"/>
</dbReference>
<feature type="compositionally biased region" description="Basic and acidic residues" evidence="1">
    <location>
        <begin position="167"/>
        <end position="176"/>
    </location>
</feature>
<dbReference type="Proteomes" id="UP000269721">
    <property type="component" value="Unassembled WGS sequence"/>
</dbReference>
<keyword evidence="3" id="KW-1185">Reference proteome</keyword>
<proteinExistence type="predicted"/>
<feature type="region of interest" description="Disordered" evidence="1">
    <location>
        <begin position="315"/>
        <end position="365"/>
    </location>
</feature>
<name>A0A4P9WFV8_9FUNG</name>
<evidence type="ECO:0000313" key="3">
    <source>
        <dbReference type="Proteomes" id="UP000269721"/>
    </source>
</evidence>
<evidence type="ECO:0000256" key="1">
    <source>
        <dbReference type="SAM" id="MobiDB-lite"/>
    </source>
</evidence>
<dbReference type="AlphaFoldDB" id="A0A4P9WFV8"/>
<organism evidence="2 3">
    <name type="scientific">Blyttiomyces helicus</name>
    <dbReference type="NCBI Taxonomy" id="388810"/>
    <lineage>
        <taxon>Eukaryota</taxon>
        <taxon>Fungi</taxon>
        <taxon>Fungi incertae sedis</taxon>
        <taxon>Chytridiomycota</taxon>
        <taxon>Chytridiomycota incertae sedis</taxon>
        <taxon>Chytridiomycetes</taxon>
        <taxon>Chytridiomycetes incertae sedis</taxon>
        <taxon>Blyttiomyces</taxon>
    </lineage>
</organism>
<protein>
    <submittedName>
        <fullName evidence="2">Uncharacterized protein</fullName>
    </submittedName>
</protein>
<gene>
    <name evidence="2" type="ORF">BDK51DRAFT_47749</name>
</gene>
<evidence type="ECO:0000313" key="2">
    <source>
        <dbReference type="EMBL" id="RKO90218.1"/>
    </source>
</evidence>
<accession>A0A4P9WFV8</accession>